<dbReference type="PANTHER" id="PTHR33939">
    <property type="entry name" value="PROTEIN CBG22215"/>
    <property type="match status" value="1"/>
</dbReference>
<feature type="coiled-coil region" evidence="1">
    <location>
        <begin position="210"/>
        <end position="237"/>
    </location>
</feature>
<dbReference type="Gene3D" id="3.30.420.10">
    <property type="entry name" value="Ribonuclease H-like superfamily/Ribonuclease H"/>
    <property type="match status" value="1"/>
</dbReference>
<reference evidence="3" key="2">
    <citation type="journal article" date="2023" name="Microbiol Resour">
        <title>Decontamination and Annotation of the Draft Genome Sequence of the Oomycete Lagenidium giganteum ARSEF 373.</title>
        <authorList>
            <person name="Morgan W.R."/>
            <person name="Tartar A."/>
        </authorList>
    </citation>
    <scope>NUCLEOTIDE SEQUENCE</scope>
    <source>
        <strain evidence="3">ARSEF 373</strain>
    </source>
</reference>
<comment type="caution">
    <text evidence="3">The sequence shown here is derived from an EMBL/GenBank/DDBJ whole genome shotgun (WGS) entry which is preliminary data.</text>
</comment>
<sequence length="239" mass="26716">FIHHNYASHHDALYDPSDLTTVKPRQKGKRSYFIAAIIDANNDGAQLIRASLDIFGGGGRQTQTYHGMFTGAYACEWMKRLLAILEANGWHNCVILLGNAKYHKVKPTWVPSRGNKKEVLVAVCNRLGIHVESKDTKAKLWAKLMAEDAGHRVVFTPPHHSDLEPIELVWTNVKGTVGRQYASAMTLADVKERLVTAFANLKGTTVQKCMNKSDASVRQLEEKMEAMKQANKADDRDSE</sequence>
<evidence type="ECO:0000313" key="3">
    <source>
        <dbReference type="EMBL" id="DBA01372.1"/>
    </source>
</evidence>
<dbReference type="InterPro" id="IPR036397">
    <property type="entry name" value="RNaseH_sf"/>
</dbReference>
<dbReference type="EMBL" id="DAKRPA010000049">
    <property type="protein sequence ID" value="DBA01372.1"/>
    <property type="molecule type" value="Genomic_DNA"/>
</dbReference>
<dbReference type="Pfam" id="PF13358">
    <property type="entry name" value="DDE_3"/>
    <property type="match status" value="1"/>
</dbReference>
<dbReference type="PANTHER" id="PTHR33939:SF1">
    <property type="entry name" value="DUF4371 DOMAIN-CONTAINING PROTEIN"/>
    <property type="match status" value="1"/>
</dbReference>
<accession>A0AAV2Z3X2</accession>
<keyword evidence="4" id="KW-1185">Reference proteome</keyword>
<organism evidence="3 4">
    <name type="scientific">Lagenidium giganteum</name>
    <dbReference type="NCBI Taxonomy" id="4803"/>
    <lineage>
        <taxon>Eukaryota</taxon>
        <taxon>Sar</taxon>
        <taxon>Stramenopiles</taxon>
        <taxon>Oomycota</taxon>
        <taxon>Peronosporomycetes</taxon>
        <taxon>Pythiales</taxon>
        <taxon>Pythiaceae</taxon>
    </lineage>
</organism>
<feature type="non-terminal residue" evidence="3">
    <location>
        <position position="1"/>
    </location>
</feature>
<dbReference type="Proteomes" id="UP001146120">
    <property type="component" value="Unassembled WGS sequence"/>
</dbReference>
<dbReference type="InterPro" id="IPR038717">
    <property type="entry name" value="Tc1-like_DDE_dom"/>
</dbReference>
<dbReference type="GO" id="GO:0003676">
    <property type="term" value="F:nucleic acid binding"/>
    <property type="evidence" value="ECO:0007669"/>
    <property type="project" value="InterPro"/>
</dbReference>
<protein>
    <recommendedName>
        <fullName evidence="2">Tc1-like transposase DDE domain-containing protein</fullName>
    </recommendedName>
</protein>
<evidence type="ECO:0000256" key="1">
    <source>
        <dbReference type="SAM" id="Coils"/>
    </source>
</evidence>
<dbReference type="AlphaFoldDB" id="A0AAV2Z3X2"/>
<keyword evidence="1" id="KW-0175">Coiled coil</keyword>
<reference evidence="3" key="1">
    <citation type="submission" date="2022-11" db="EMBL/GenBank/DDBJ databases">
        <authorList>
            <person name="Morgan W.R."/>
            <person name="Tartar A."/>
        </authorList>
    </citation>
    <scope>NUCLEOTIDE SEQUENCE</scope>
    <source>
        <strain evidence="3">ARSEF 373</strain>
    </source>
</reference>
<gene>
    <name evidence="3" type="ORF">N0F65_001611</name>
</gene>
<evidence type="ECO:0000259" key="2">
    <source>
        <dbReference type="Pfam" id="PF13358"/>
    </source>
</evidence>
<proteinExistence type="predicted"/>
<evidence type="ECO:0000313" key="4">
    <source>
        <dbReference type="Proteomes" id="UP001146120"/>
    </source>
</evidence>
<name>A0AAV2Z3X2_9STRA</name>
<feature type="domain" description="Tc1-like transposase DDE" evidence="2">
    <location>
        <begin position="59"/>
        <end position="179"/>
    </location>
</feature>